<evidence type="ECO:0000256" key="3">
    <source>
        <dbReference type="ARBA" id="ARBA00022598"/>
    </source>
</evidence>
<evidence type="ECO:0000256" key="10">
    <source>
        <dbReference type="SAM" id="Coils"/>
    </source>
</evidence>
<keyword evidence="4" id="KW-0808">Transferase</keyword>
<dbReference type="InterPro" id="IPR013154">
    <property type="entry name" value="ADH-like_N"/>
</dbReference>
<dbReference type="PANTHER" id="PTHR43775:SF37">
    <property type="entry name" value="SI:DKEY-61P9.11"/>
    <property type="match status" value="1"/>
</dbReference>
<dbReference type="InterPro" id="IPR001227">
    <property type="entry name" value="Ac_transferase_dom_sf"/>
</dbReference>
<dbReference type="Gene3D" id="2.30.38.10">
    <property type="entry name" value="Luciferase, Domain 3"/>
    <property type="match status" value="1"/>
</dbReference>
<dbReference type="SMART" id="SM00829">
    <property type="entry name" value="PKS_ER"/>
    <property type="match status" value="1"/>
</dbReference>
<dbReference type="Pfam" id="PF08659">
    <property type="entry name" value="KR"/>
    <property type="match status" value="1"/>
</dbReference>
<keyword evidence="7" id="KW-0012">Acyltransferase</keyword>
<evidence type="ECO:0000256" key="6">
    <source>
        <dbReference type="ARBA" id="ARBA00023268"/>
    </source>
</evidence>
<dbReference type="Pfam" id="PF00550">
    <property type="entry name" value="PP-binding"/>
    <property type="match status" value="2"/>
</dbReference>
<dbReference type="Gene3D" id="3.10.129.110">
    <property type="entry name" value="Polyketide synthase dehydratase"/>
    <property type="match status" value="1"/>
</dbReference>
<dbReference type="PROSITE" id="PS52004">
    <property type="entry name" value="KS3_2"/>
    <property type="match status" value="1"/>
</dbReference>
<dbReference type="EMBL" id="ML975155">
    <property type="protein sequence ID" value="KAF1813477.1"/>
    <property type="molecule type" value="Genomic_DNA"/>
</dbReference>
<dbReference type="Pfam" id="PF00107">
    <property type="entry name" value="ADH_zinc_N"/>
    <property type="match status" value="1"/>
</dbReference>
<keyword evidence="2" id="KW-0597">Phosphoprotein</keyword>
<evidence type="ECO:0000256" key="4">
    <source>
        <dbReference type="ARBA" id="ARBA00022679"/>
    </source>
</evidence>
<dbReference type="SUPFAM" id="SSF51735">
    <property type="entry name" value="NAD(P)-binding Rossmann-fold domains"/>
    <property type="match status" value="4"/>
</dbReference>
<accession>A0A6G1G5Y5</accession>
<dbReference type="InterPro" id="IPR020841">
    <property type="entry name" value="PKS_Beta-ketoAc_synthase_dom"/>
</dbReference>
<feature type="region of interest" description="Disordered" evidence="11">
    <location>
        <begin position="1"/>
        <end position="20"/>
    </location>
</feature>
<dbReference type="PROSITE" id="PS00455">
    <property type="entry name" value="AMP_BINDING"/>
    <property type="match status" value="1"/>
</dbReference>
<keyword evidence="6" id="KW-0511">Multifunctional enzyme</keyword>
<dbReference type="FunFam" id="3.40.366.10:FF:000002">
    <property type="entry name" value="Probable polyketide synthase 2"/>
    <property type="match status" value="1"/>
</dbReference>
<feature type="domain" description="PKS/mFAS DH" evidence="14">
    <location>
        <begin position="942"/>
        <end position="1254"/>
    </location>
</feature>
<dbReference type="RefSeq" id="XP_033535108.1">
    <property type="nucleotide sequence ID" value="XM_033675210.1"/>
</dbReference>
<evidence type="ECO:0000313" key="15">
    <source>
        <dbReference type="EMBL" id="KAF1813477.1"/>
    </source>
</evidence>
<feature type="coiled-coil region" evidence="10">
    <location>
        <begin position="3363"/>
        <end position="3390"/>
    </location>
</feature>
<feature type="active site" description="Proton donor; for dehydratase activity" evidence="9">
    <location>
        <position position="1162"/>
    </location>
</feature>
<dbReference type="NCBIfam" id="TIGR01733">
    <property type="entry name" value="AA-adenyl-dom"/>
    <property type="match status" value="1"/>
</dbReference>
<dbReference type="SUPFAM" id="SSF50129">
    <property type="entry name" value="GroES-like"/>
    <property type="match status" value="1"/>
</dbReference>
<dbReference type="SUPFAM" id="SSF47336">
    <property type="entry name" value="ACP-like"/>
    <property type="match status" value="2"/>
</dbReference>
<dbReference type="SUPFAM" id="SSF56801">
    <property type="entry name" value="Acetyl-CoA synthetase-like"/>
    <property type="match status" value="1"/>
</dbReference>
<evidence type="ECO:0000259" key="14">
    <source>
        <dbReference type="PROSITE" id="PS52019"/>
    </source>
</evidence>
<dbReference type="GO" id="GO:1901336">
    <property type="term" value="P:lactone biosynthetic process"/>
    <property type="evidence" value="ECO:0007669"/>
    <property type="project" value="UniProtKB-ARBA"/>
</dbReference>
<dbReference type="CDD" id="cd20483">
    <property type="entry name" value="C_PKS-NRPS"/>
    <property type="match status" value="1"/>
</dbReference>
<dbReference type="InterPro" id="IPR050091">
    <property type="entry name" value="PKS_NRPS_Biosynth_Enz"/>
</dbReference>
<reference evidence="17" key="2">
    <citation type="submission" date="2020-04" db="EMBL/GenBank/DDBJ databases">
        <authorList>
            <consortium name="NCBI Genome Project"/>
        </authorList>
    </citation>
    <scope>NUCLEOTIDE SEQUENCE</scope>
    <source>
        <strain evidence="17">CBS 781.70</strain>
    </source>
</reference>
<dbReference type="InterPro" id="IPR016035">
    <property type="entry name" value="Acyl_Trfase/lysoPLipase"/>
</dbReference>
<dbReference type="InterPro" id="IPR049900">
    <property type="entry name" value="PKS_mFAS_DH"/>
</dbReference>
<dbReference type="InterPro" id="IPR011032">
    <property type="entry name" value="GroES-like_sf"/>
</dbReference>
<dbReference type="Gene3D" id="3.30.559.30">
    <property type="entry name" value="Nonribosomal peptide synthetase, condensation domain"/>
    <property type="match status" value="1"/>
</dbReference>
<dbReference type="FunFam" id="3.40.50.720:FF:000209">
    <property type="entry name" value="Polyketide synthase Pks12"/>
    <property type="match status" value="1"/>
</dbReference>
<keyword evidence="10" id="KW-0175">Coiled coil</keyword>
<dbReference type="InterPro" id="IPR049552">
    <property type="entry name" value="PKS_DH_N"/>
</dbReference>
<dbReference type="CDD" id="cd00833">
    <property type="entry name" value="PKS"/>
    <property type="match status" value="1"/>
</dbReference>
<evidence type="ECO:0000256" key="7">
    <source>
        <dbReference type="ARBA" id="ARBA00023315"/>
    </source>
</evidence>
<dbReference type="Pfam" id="PF07993">
    <property type="entry name" value="NAD_binding_4"/>
    <property type="match status" value="1"/>
</dbReference>
<dbReference type="Pfam" id="PF21089">
    <property type="entry name" value="PKS_DH_N"/>
    <property type="match status" value="1"/>
</dbReference>
<organism evidence="15">
    <name type="scientific">Eremomyces bilateralis CBS 781.70</name>
    <dbReference type="NCBI Taxonomy" id="1392243"/>
    <lineage>
        <taxon>Eukaryota</taxon>
        <taxon>Fungi</taxon>
        <taxon>Dikarya</taxon>
        <taxon>Ascomycota</taxon>
        <taxon>Pezizomycotina</taxon>
        <taxon>Dothideomycetes</taxon>
        <taxon>Dothideomycetes incertae sedis</taxon>
        <taxon>Eremomycetales</taxon>
        <taxon>Eremomycetaceae</taxon>
        <taxon>Eremomyces</taxon>
    </lineage>
</organism>
<dbReference type="Pfam" id="PF00501">
    <property type="entry name" value="AMP-binding"/>
    <property type="match status" value="1"/>
</dbReference>
<dbReference type="SUPFAM" id="SSF53901">
    <property type="entry name" value="Thiolase-like"/>
    <property type="match status" value="1"/>
</dbReference>
<dbReference type="InterPro" id="IPR020843">
    <property type="entry name" value="ER"/>
</dbReference>
<dbReference type="Pfam" id="PF00698">
    <property type="entry name" value="Acyl_transf_1"/>
    <property type="match status" value="1"/>
</dbReference>
<dbReference type="Gene3D" id="3.30.70.3290">
    <property type="match status" value="1"/>
</dbReference>
<evidence type="ECO:0000256" key="5">
    <source>
        <dbReference type="ARBA" id="ARBA00022857"/>
    </source>
</evidence>
<dbReference type="GO" id="GO:0008270">
    <property type="term" value="F:zinc ion binding"/>
    <property type="evidence" value="ECO:0007669"/>
    <property type="project" value="InterPro"/>
</dbReference>
<dbReference type="InterPro" id="IPR056501">
    <property type="entry name" value="NAD-bd_HRPKS_sdrA"/>
</dbReference>
<dbReference type="InterPro" id="IPR036291">
    <property type="entry name" value="NAD(P)-bd_dom_sf"/>
</dbReference>
<dbReference type="SMART" id="SM00826">
    <property type="entry name" value="PKS_DH"/>
    <property type="match status" value="1"/>
</dbReference>
<dbReference type="FunFam" id="3.40.47.10:FF:000019">
    <property type="entry name" value="Polyketide synthase type I"/>
    <property type="match status" value="1"/>
</dbReference>
<dbReference type="GO" id="GO:0006633">
    <property type="term" value="P:fatty acid biosynthetic process"/>
    <property type="evidence" value="ECO:0007669"/>
    <property type="project" value="TreeGrafter"/>
</dbReference>
<dbReference type="GO" id="GO:0005737">
    <property type="term" value="C:cytoplasm"/>
    <property type="evidence" value="ECO:0007669"/>
    <property type="project" value="TreeGrafter"/>
</dbReference>
<feature type="compositionally biased region" description="Low complexity" evidence="11">
    <location>
        <begin position="1"/>
        <end position="13"/>
    </location>
</feature>
<reference evidence="15 17" key="1">
    <citation type="submission" date="2020-01" db="EMBL/GenBank/DDBJ databases">
        <authorList>
            <consortium name="DOE Joint Genome Institute"/>
            <person name="Haridas S."/>
            <person name="Albert R."/>
            <person name="Binder M."/>
            <person name="Bloem J."/>
            <person name="Labutti K."/>
            <person name="Salamov A."/>
            <person name="Andreopoulos B."/>
            <person name="Baker S.E."/>
            <person name="Barry K."/>
            <person name="Bills G."/>
            <person name="Bluhm B.H."/>
            <person name="Cannon C."/>
            <person name="Castanera R."/>
            <person name="Culley D.E."/>
            <person name="Daum C."/>
            <person name="Ezra D."/>
            <person name="Gonzalez J.B."/>
            <person name="Henrissat B."/>
            <person name="Kuo A."/>
            <person name="Liang C."/>
            <person name="Lipzen A."/>
            <person name="Lutzoni F."/>
            <person name="Magnuson J."/>
            <person name="Mondo S."/>
            <person name="Nolan M."/>
            <person name="Ohm R."/>
            <person name="Pangilinan J."/>
            <person name="Park H.-J."/>
            <person name="Ramirez L."/>
            <person name="Alfaro M."/>
            <person name="Sun H."/>
            <person name="Tritt A."/>
            <person name="Yoshinaga Y."/>
            <person name="Zwiers L.-H."/>
            <person name="Turgeon B.G."/>
            <person name="Goodwin S.B."/>
            <person name="Spatafora J.W."/>
            <person name="Crous P.W."/>
            <person name="Grigoriev I.V."/>
        </authorList>
    </citation>
    <scope>NUCLEOTIDE SEQUENCE</scope>
    <source>
        <strain evidence="15 17">CBS 781.70</strain>
    </source>
</reference>
<evidence type="ECO:0000313" key="16">
    <source>
        <dbReference type="Proteomes" id="UP000504638"/>
    </source>
</evidence>
<dbReference type="GO" id="GO:0044550">
    <property type="term" value="P:secondary metabolite biosynthetic process"/>
    <property type="evidence" value="ECO:0007669"/>
    <property type="project" value="UniProtKB-ARBA"/>
</dbReference>
<dbReference type="GO" id="GO:0031177">
    <property type="term" value="F:phosphopantetheine binding"/>
    <property type="evidence" value="ECO:0007669"/>
    <property type="project" value="InterPro"/>
</dbReference>
<dbReference type="Pfam" id="PF14765">
    <property type="entry name" value="PS-DH"/>
    <property type="match status" value="1"/>
</dbReference>
<feature type="domain" description="Carrier" evidence="12">
    <location>
        <begin position="2241"/>
        <end position="2318"/>
    </location>
</feature>
<dbReference type="Proteomes" id="UP000504638">
    <property type="component" value="Unplaced"/>
</dbReference>
<protein>
    <submittedName>
        <fullName evidence="15 17">Polyketide synthase</fullName>
    </submittedName>
</protein>
<feature type="region of interest" description="C-terminal hotdog fold" evidence="9">
    <location>
        <begin position="1097"/>
        <end position="1254"/>
    </location>
</feature>
<dbReference type="Gene3D" id="3.40.50.720">
    <property type="entry name" value="NAD(P)-binding Rossmann-like Domain"/>
    <property type="match status" value="4"/>
</dbReference>
<dbReference type="OrthoDB" id="329835at2759"/>
<dbReference type="Pfam" id="PF00109">
    <property type="entry name" value="ketoacyl-synt"/>
    <property type="match status" value="1"/>
</dbReference>
<dbReference type="SMART" id="SM00823">
    <property type="entry name" value="PKS_PP"/>
    <property type="match status" value="2"/>
</dbReference>
<dbReference type="Gene3D" id="3.40.366.10">
    <property type="entry name" value="Malonyl-Coenzyme A Acyl Carrier Protein, domain 2"/>
    <property type="match status" value="1"/>
</dbReference>
<dbReference type="InterPro" id="IPR010071">
    <property type="entry name" value="AA_adenyl_dom"/>
</dbReference>
<dbReference type="PROSITE" id="PS01162">
    <property type="entry name" value="QOR_ZETA_CRYSTAL"/>
    <property type="match status" value="1"/>
</dbReference>
<dbReference type="InterPro" id="IPR016036">
    <property type="entry name" value="Malonyl_transacylase_ACP-bd"/>
</dbReference>
<name>A0A6G1G5Y5_9PEZI</name>
<dbReference type="SMART" id="SM00827">
    <property type="entry name" value="PKS_AT"/>
    <property type="match status" value="1"/>
</dbReference>
<evidence type="ECO:0000256" key="9">
    <source>
        <dbReference type="PROSITE-ProRule" id="PRU01363"/>
    </source>
</evidence>
<dbReference type="Pfam" id="PF08240">
    <property type="entry name" value="ADH_N"/>
    <property type="match status" value="1"/>
</dbReference>
<dbReference type="Pfam" id="PF00668">
    <property type="entry name" value="Condensation"/>
    <property type="match status" value="1"/>
</dbReference>
<dbReference type="InterPro" id="IPR023213">
    <property type="entry name" value="CAT-like_dom_sf"/>
</dbReference>
<dbReference type="InterPro" id="IPR000873">
    <property type="entry name" value="AMP-dep_synth/lig_dom"/>
</dbReference>
<evidence type="ECO:0000256" key="11">
    <source>
        <dbReference type="SAM" id="MobiDB-lite"/>
    </source>
</evidence>
<evidence type="ECO:0000256" key="1">
    <source>
        <dbReference type="ARBA" id="ARBA00022450"/>
    </source>
</evidence>
<dbReference type="InterPro" id="IPR020806">
    <property type="entry name" value="PKS_PP-bd"/>
</dbReference>
<dbReference type="InterPro" id="IPR049551">
    <property type="entry name" value="PKS_DH_C"/>
</dbReference>
<dbReference type="Pfam" id="PF16197">
    <property type="entry name" value="KAsynt_C_assoc"/>
    <property type="match status" value="1"/>
</dbReference>
<dbReference type="InterPro" id="IPR042104">
    <property type="entry name" value="PKS_dehydratase_sf"/>
</dbReference>
<dbReference type="Gene3D" id="3.30.300.30">
    <property type="match status" value="1"/>
</dbReference>
<dbReference type="InterPro" id="IPR057326">
    <property type="entry name" value="KR_dom"/>
</dbReference>
<dbReference type="InterPro" id="IPR036736">
    <property type="entry name" value="ACP-like_sf"/>
</dbReference>
<dbReference type="SUPFAM" id="SSF52151">
    <property type="entry name" value="FabD/lysophospholipase-like"/>
    <property type="match status" value="1"/>
</dbReference>
<evidence type="ECO:0000313" key="17">
    <source>
        <dbReference type="RefSeq" id="XP_033535108.1"/>
    </source>
</evidence>
<dbReference type="InterPro" id="IPR001242">
    <property type="entry name" value="Condensation_dom"/>
</dbReference>
<evidence type="ECO:0000256" key="8">
    <source>
        <dbReference type="ARBA" id="ARBA00029443"/>
    </source>
</evidence>
<dbReference type="PROSITE" id="PS50075">
    <property type="entry name" value="CARRIER"/>
    <property type="match status" value="2"/>
</dbReference>
<evidence type="ECO:0000259" key="12">
    <source>
        <dbReference type="PROSITE" id="PS50075"/>
    </source>
</evidence>
<dbReference type="InterPro" id="IPR013968">
    <property type="entry name" value="PKS_KR"/>
</dbReference>
<dbReference type="CDD" id="cd05195">
    <property type="entry name" value="enoyl_red"/>
    <property type="match status" value="1"/>
</dbReference>
<dbReference type="Pfam" id="PF23114">
    <property type="entry name" value="NAD-bd_HRPKS_sdrA"/>
    <property type="match status" value="1"/>
</dbReference>
<dbReference type="SMART" id="SM00822">
    <property type="entry name" value="PKS_KR"/>
    <property type="match status" value="1"/>
</dbReference>
<dbReference type="SUPFAM" id="SSF52777">
    <property type="entry name" value="CoA-dependent acyltransferases"/>
    <property type="match status" value="2"/>
</dbReference>
<dbReference type="InterPro" id="IPR014031">
    <property type="entry name" value="Ketoacyl_synth_C"/>
</dbReference>
<dbReference type="PROSITE" id="PS52019">
    <property type="entry name" value="PKS_MFAS_DH"/>
    <property type="match status" value="1"/>
</dbReference>
<keyword evidence="3" id="KW-0436">Ligase</keyword>
<dbReference type="InterPro" id="IPR020807">
    <property type="entry name" value="PKS_DH"/>
</dbReference>
<dbReference type="Gene3D" id="3.90.180.10">
    <property type="entry name" value="Medium-chain alcohol dehydrogenases, catalytic domain"/>
    <property type="match status" value="1"/>
</dbReference>
<comment type="similarity">
    <text evidence="8">In the C-terminal section; belongs to the NRP synthetase family.</text>
</comment>
<dbReference type="CDD" id="cd05930">
    <property type="entry name" value="A_NRPS"/>
    <property type="match status" value="1"/>
</dbReference>
<dbReference type="InterPro" id="IPR013149">
    <property type="entry name" value="ADH-like_C"/>
</dbReference>
<dbReference type="GO" id="GO:0005886">
    <property type="term" value="C:plasma membrane"/>
    <property type="evidence" value="ECO:0007669"/>
    <property type="project" value="TreeGrafter"/>
</dbReference>
<evidence type="ECO:0000259" key="13">
    <source>
        <dbReference type="PROSITE" id="PS52004"/>
    </source>
</evidence>
<feature type="active site" description="Proton acceptor; for dehydratase activity" evidence="9">
    <location>
        <position position="974"/>
    </location>
</feature>
<dbReference type="GO" id="GO:0016491">
    <property type="term" value="F:oxidoreductase activity"/>
    <property type="evidence" value="ECO:0007669"/>
    <property type="project" value="InterPro"/>
</dbReference>
<dbReference type="InterPro" id="IPR009081">
    <property type="entry name" value="PP-bd_ACP"/>
</dbReference>
<dbReference type="InterPro" id="IPR016039">
    <property type="entry name" value="Thiolase-like"/>
</dbReference>
<dbReference type="InterPro" id="IPR014043">
    <property type="entry name" value="Acyl_transferase_dom"/>
</dbReference>
<keyword evidence="16" id="KW-1185">Reference proteome</keyword>
<reference evidence="17" key="3">
    <citation type="submission" date="2025-04" db="UniProtKB">
        <authorList>
            <consortium name="RefSeq"/>
        </authorList>
    </citation>
    <scope>IDENTIFICATION</scope>
    <source>
        <strain evidence="17">CBS 781.70</strain>
    </source>
</reference>
<dbReference type="SMART" id="SM00825">
    <property type="entry name" value="PKS_KS"/>
    <property type="match status" value="1"/>
</dbReference>
<dbReference type="Gene3D" id="3.40.50.980">
    <property type="match status" value="2"/>
</dbReference>
<sequence length="3885" mass="427067">MSSQSSAASSQASLQNTMNPDPSVIIGMACRVPGATTPSKLWDNIAERRDLQSKMPADRFNVDAFFHPNGAHKGTMNARYGYFLEQDLGMFDAGFFGISGKEAEAMDPQQRLLLEVVYEALENAGITLDEISGSLTSVFCGSFTNDYMATTVKDLEYYPQYSVTGTGNSILSNRISYFYNLHGASVTCDTACSSSLIALHWGNGTLQNREADISIVVGSALHYDMNIYQMMTDLSMLSTDGRSRAFDNGASGYVRGEGICATVLKRRSDAVASGDSIRAIVRGTMANHDGRKAGITLPNPIAQEQLIRHTYKIAGLDPADTQYFEAHGTGTKAGDPRETSAIGAVFAPSREEPLYVGSVKTNVGHLEGASGLAGIIKTVMGLEKRKIPPNMLFKNPNPEIKFDEWKIRVPTSMVDWPEKNGVRRASINSFGYGGTNAHVILEAYTEPETTIPRQILPGALASMVASRPYLIPLTSHIEKAGKLHISALTEYLDAREDANVADLAFSLSSRRTMHPFRSFAIGHDRASVTSDMTNPQPLAKWTAAESGRTRIGMVFTGQGAQHFAMGRELIQKSPLFKQSLEKCDTVLQSLPDAPKWLVIEEMTKSKEDSRVTQTEFSQPLCTALQLAIVDLLNSWGIKPAATVGHSSGEMAAAYAAGILTFEGAIIAAYYRGLYMSNTSANTVKVSGGMMAIGLTEPQAKAELQAFEGRLAIAAINSPSSITISGDEDAILELKNTLVERKVFARQLQVAQAFHSHHMFPLAPAYERALNSCPQFKPQPPTCRMFSSVTARLADYTQMGAAYWAANMTGTVRFYEALTGILLNDNDEQNVDILLEIGAHAALKGPSRQGVTSLKLDLPYLGSLTRGVPDYTSLLQCAGQLFSLGYPVDLVAVNKDQYLSDGAVVQADTGKKQTDLPTYSWDHNRYWCETRFTKGHRLRPYRHTILGSPITGSIDNRPRWRNFLRPGEIPWLNEHVVDGKIIFPGAGYISMAIEGALRLKGGVESVKAIRMKDIMVKSALIVSTADMGTEVLLEMKPVTTSAKSRSAEWYEFGVYSYDENERCSEHCHGLIAVDKGAAAPIAPIKNYPALDALRLESNRSQMPSSFYAHLNDLGLQYGENFRLVSGNVESGPGYAYGPITYDPTAVLSAEEFDKTVLHPSLLDSTFHVIFSAIESRLGRALDEAYVPSFIRSLDISGSFVDSVSDRSTQEFNIVSFTELPTHRVAVSDLVLTQGDHLALEMQGLEVTALGTGVNDGQEGRSLFFRQRWQPSFDSLTSSINTPSLRSLASVVDVFVHQHPDTRILTFSANSERVTEVLKYLGTAAHERRRFKCLDIAQSSANGDAAKYEEIKNKSGGLVDIREPNTEELYDLVIISDGSGVDPLPHMKDNAVVIYDGANLPTNPDLEQVFYKDGILSAYRRPRTAVAPGDLTVIVSSLLSKRVSSIISAIKTSAPASVNTMTFAELSKSSQPITKDAIVLSSFDEGIDDADTFAGIKKLLGEVQKNVVWVTEGAVMESSNPAHAMVIGLARTARSENDQLRLVTLDLPVDHPANRIVSRVFEVLDTNLDEDELCERNDCLYIPRVEADDSLNSKLRHGFGKEPRLQQLGSAPLALKFEKAGLLETLHFAEDEQIVDNDLGQDELEIEVRAAPVNFRDVAAATGSIEDNKLGDECAGVVLRIGSAVSKEQFQVGDRVIALRPGQGAHKTIVRNPASLCHKLTGPTTFATVSTMPLILCTAYYSLLEVGRLGAGDTVLIHSAAGGVGQMAIQLARRQGARVLATCSTKAKRDLLRNKLGVPDDQIFSSTDDSFVAGVLKATNGQGVDVVLNSLSGPLLQATWECMNAFGRFVEIGNKDISQNSKISMDPFRRSVTFSSVDLKTMYECNKSLLSRIFNQCCKLVNNGEIVPPESIYEFSYGEAEKAFRMVLTRTHPGKAVLVPSKDDMVMVTPTKFRARQLFSTEKTYLLVGGLGGLGRTLAEWMIRKGATKIAFLSRSGTNKSEAKQTVDWLLSRNVSVSVHKGDVSILADVEECIKAIGPSLAGIFQAAMVLQDAPLESMTYNQWTTCTKPKCLGTYYLHRATLKLNLDFFVCFSSVANPLGSKAQANYAAANHYLDSLMRLRREMGLVGTSMNVGAITGIGVIAHDVALQKVMERLGMDLVNEEELLYQIETAVTSDCSKADTRGTDQHTLITGINLKRNDVYWATKPLLRNLYANHDFVARDTGGDGKNLTAMLAAAKTIEEKTPILLEAFIEKIAAVLAVPVDNIMATNPLSSYGLDSIVAVEFRKWFRKVIDVDVALFDVLGAKSIQVLVQKAASLISTAPAPGAEKAEKKEKAAEVKTESIDAAIIPKADLSKPIPMSTFQSRLWFVHNFLEDKSFLNLPLIMHIKGKPNMEIFLQAFQEMVRRNPILTTAHFEGDEFAEQRPNPDFETEISMRDLSQDPDPKGALEAFIAYNRRIELNIEEGEVFSAAMAKLGEDQYVMVNMFHHIAVDRGSSKPWMDRFAVMYDAMRTGKDIASLATPSVSYADFTVWHNELLASPAIQEHVDFWKNSLKGAPDAVKLLPFSKVPERPQRAIPQRAVHRAVLGAQLLNRMKRICAQSNATPFHFLMAAFRAFLFRYTEDKDIVMLMIDGNRPHPDLDELTGFFVNMIPLRHQDDCSEMAFDELLALSSERTLTAMQHTSVPFDAIVDFMEVPKKPEHFPLGQVAINYQVHGDWPPYHTEDFDITKIESDDIPTACELQLEALEETDKGLSLRMEYSTPLYRDADMERFLDNFLTFLSASIRDHRQPIAEIPLCGDKELTLLKEKFWNQEYVPNYWGDVSILERIHNFAEATPHKTAVKSSNGDSVTYAQLAQRAGSLAKHLRDNGATDQDVIGVLAVPGVEQIIGIVAALINGGAYLPMDPEFAVDRLAFMASDANTRFILTSGELSKEVSKIAEKCTNSPQYIRVADACSGAEVLAYNKTPDSKNPFYMIYTSGSTGKPKGVVLTHGGTQGMLSNLNHDFGFCASDKMLHQSSMCFDLSVTQIFTGLTAGGTLCVASRDTRRDPTSLADFINVEALTFTYFTPTHFTLLLEQNAEALKANKAYRIAFFAGERFPVRVAKAFYDLGTPATAYNLWAPSETTVQNTKHTILYPKEGDVDVPIGFPLANNHLYLCDNRMQPLPFGFIGEICVGGVQTGAGYLNRPEKTAETFVLDPFATDDDIAQGWTHVFRTGDRGRYRPDAQLEFHGRLAGDKQIKLRGFRIDLGEVEQRLYSESQKNSVNGLADVAVVARNFSAESEDSAMDERQLVAYLIAKSPVAASQRKAYVTKIHAAIAENLNSYMLPNGYVFLDNMPQLPSAKVDRQNLLQRDLDLVFPSSIQSAVEQAVEEEEEKTDEVENKLEDDVLKLFRDVLGAGRTIELNDNFFERGGNSILMVRLQSKLKRTYKIAPPLPEMVKKPFPSALVEFLRNKLSGGNAKTSSSMISWSKEAMLPFDGRYIPRYGTPAVDRSSISGVLLTGAESYIGLHLLAQLLAENPSVHVHVLGSAAQITMADLEAQFVKYQLFSKAITKDELVDRVSVVSGYLGPDHFGLNKQDFKKLARNIQSIYHLGGMVSLLQSYSSLREHNVKPILDLLELASQGDSLTELVYLSTWSVLHLQAWKGSKRTSDSIITTEEPSMLFTPPESEEYGYFKTRWVAENLLQQAASRGFPVTIARSSAVSASTTTNAPEPADGFISRMILDMIDSGLVPEMKGADASAPPSAIDFVPVDYLVSTLVTLTSEQKLRPLPGMPDIRHIGNVAPMKLSDLPAVVDHVRPRKGGAKLVPLEQWLTAMENQGSGGDADGETIKYTVLSEFLRNGHVMFALDQSKTERALRDVPEDVQCPPVNAAFLKDMWLRAHSG</sequence>
<dbReference type="Gene3D" id="3.30.559.10">
    <property type="entry name" value="Chloramphenicol acetyltransferase-like domain"/>
    <property type="match status" value="1"/>
</dbReference>
<dbReference type="InterPro" id="IPR002364">
    <property type="entry name" value="Quin_OxRdtase/zeta-crystal_CS"/>
</dbReference>
<proteinExistence type="inferred from homology"/>
<dbReference type="Pfam" id="PF02801">
    <property type="entry name" value="Ketoacyl-synt_C"/>
    <property type="match status" value="1"/>
</dbReference>
<dbReference type="InterPro" id="IPR045851">
    <property type="entry name" value="AMP-bd_C_sf"/>
</dbReference>
<dbReference type="GO" id="GO:0016874">
    <property type="term" value="F:ligase activity"/>
    <property type="evidence" value="ECO:0007669"/>
    <property type="project" value="UniProtKB-KW"/>
</dbReference>
<dbReference type="GO" id="GO:0004312">
    <property type="term" value="F:fatty acid synthase activity"/>
    <property type="evidence" value="ECO:0007669"/>
    <property type="project" value="TreeGrafter"/>
</dbReference>
<evidence type="ECO:0000256" key="2">
    <source>
        <dbReference type="ARBA" id="ARBA00022553"/>
    </source>
</evidence>
<feature type="region of interest" description="N-terminal hotdog fold" evidence="9">
    <location>
        <begin position="942"/>
        <end position="1077"/>
    </location>
</feature>
<dbReference type="GeneID" id="54415780"/>
<feature type="domain" description="Carrier" evidence="12">
    <location>
        <begin position="3379"/>
        <end position="3455"/>
    </location>
</feature>
<dbReference type="InterPro" id="IPR020845">
    <property type="entry name" value="AMP-binding_CS"/>
</dbReference>
<keyword evidence="1" id="KW-0596">Phosphopantetheine</keyword>
<dbReference type="InterPro" id="IPR032821">
    <property type="entry name" value="PKS_assoc"/>
</dbReference>
<keyword evidence="5" id="KW-0521">NADP</keyword>
<dbReference type="PANTHER" id="PTHR43775">
    <property type="entry name" value="FATTY ACID SYNTHASE"/>
    <property type="match status" value="1"/>
</dbReference>
<dbReference type="SUPFAM" id="SSF55048">
    <property type="entry name" value="Probable ACP-binding domain of malonyl-CoA ACP transacylase"/>
    <property type="match status" value="1"/>
</dbReference>
<dbReference type="InterPro" id="IPR013120">
    <property type="entry name" value="FAR_NAD-bd"/>
</dbReference>
<dbReference type="Gene3D" id="1.10.1200.10">
    <property type="entry name" value="ACP-like"/>
    <property type="match status" value="2"/>
</dbReference>
<dbReference type="InterPro" id="IPR014030">
    <property type="entry name" value="Ketoacyl_synth_N"/>
</dbReference>
<feature type="domain" description="Ketosynthase family 3 (KS3)" evidence="13">
    <location>
        <begin position="20"/>
        <end position="443"/>
    </location>
</feature>
<gene>
    <name evidence="15 17" type="ORF">P152DRAFT_320877</name>
</gene>
<dbReference type="Gene3D" id="3.40.47.10">
    <property type="match status" value="1"/>
</dbReference>